<evidence type="ECO:0000313" key="3">
    <source>
        <dbReference type="Proteomes" id="UP001140453"/>
    </source>
</evidence>
<keyword evidence="2" id="KW-0647">Proteasome</keyword>
<feature type="compositionally biased region" description="Basic residues" evidence="1">
    <location>
        <begin position="364"/>
        <end position="377"/>
    </location>
</feature>
<dbReference type="AlphaFoldDB" id="A0A9W9CWZ7"/>
<dbReference type="Proteomes" id="UP001140453">
    <property type="component" value="Unassembled WGS sequence"/>
</dbReference>
<dbReference type="GO" id="GO:0000502">
    <property type="term" value="C:proteasome complex"/>
    <property type="evidence" value="ECO:0007669"/>
    <property type="project" value="UniProtKB-KW"/>
</dbReference>
<feature type="region of interest" description="Disordered" evidence="1">
    <location>
        <begin position="1"/>
        <end position="20"/>
    </location>
</feature>
<dbReference type="CDD" id="cd00403">
    <property type="entry name" value="Ribosomal_L1"/>
    <property type="match status" value="1"/>
</dbReference>
<dbReference type="OrthoDB" id="10251727at2759"/>
<dbReference type="InterPro" id="IPR028364">
    <property type="entry name" value="Ribosomal_uL1/biogenesis"/>
</dbReference>
<accession>A0A9W9CWZ7</accession>
<dbReference type="Pfam" id="PF00687">
    <property type="entry name" value="Ribosomal_L1"/>
    <property type="match status" value="1"/>
</dbReference>
<evidence type="ECO:0000256" key="1">
    <source>
        <dbReference type="SAM" id="MobiDB-lite"/>
    </source>
</evidence>
<dbReference type="Gene3D" id="3.40.50.790">
    <property type="match status" value="1"/>
</dbReference>
<dbReference type="EMBL" id="JAPEVB010000003">
    <property type="protein sequence ID" value="KAJ4390694.1"/>
    <property type="molecule type" value="Genomic_DNA"/>
</dbReference>
<keyword evidence="3" id="KW-1185">Reference proteome</keyword>
<name>A0A9W9CWZ7_9PEZI</name>
<feature type="compositionally biased region" description="Basic and acidic residues" evidence="1">
    <location>
        <begin position="341"/>
        <end position="351"/>
    </location>
</feature>
<organism evidence="2 3">
    <name type="scientific">Gnomoniopsis smithogilvyi</name>
    <dbReference type="NCBI Taxonomy" id="1191159"/>
    <lineage>
        <taxon>Eukaryota</taxon>
        <taxon>Fungi</taxon>
        <taxon>Dikarya</taxon>
        <taxon>Ascomycota</taxon>
        <taxon>Pezizomycotina</taxon>
        <taxon>Sordariomycetes</taxon>
        <taxon>Sordariomycetidae</taxon>
        <taxon>Diaporthales</taxon>
        <taxon>Gnomoniaceae</taxon>
        <taxon>Gnomoniopsis</taxon>
    </lineage>
</organism>
<reference evidence="2" key="1">
    <citation type="submission" date="2022-10" db="EMBL/GenBank/DDBJ databases">
        <title>Tapping the CABI collections for fungal endophytes: first genome assemblies for Collariella, Neodidymelliopsis, Ascochyta clinopodiicola, Didymella pomorum, Didymosphaeria variabile, Neocosmospora piperis and Neocucurbitaria cava.</title>
        <authorList>
            <person name="Hill R."/>
        </authorList>
    </citation>
    <scope>NUCLEOTIDE SEQUENCE</scope>
    <source>
        <strain evidence="2">IMI 355082</strain>
    </source>
</reference>
<proteinExistence type="predicted"/>
<feature type="region of interest" description="Disordered" evidence="1">
    <location>
        <begin position="325"/>
        <end position="383"/>
    </location>
</feature>
<protein>
    <submittedName>
        <fullName evidence="2">Proteasome-interacting protein cic1</fullName>
    </submittedName>
</protein>
<comment type="caution">
    <text evidence="2">The sequence shown here is derived from an EMBL/GenBank/DDBJ whole genome shotgun (WGS) entry which is preliminary data.</text>
</comment>
<dbReference type="SUPFAM" id="SSF56808">
    <property type="entry name" value="Ribosomal protein L1"/>
    <property type="match status" value="1"/>
</dbReference>
<gene>
    <name evidence="2" type="primary">CIC1</name>
    <name evidence="2" type="ORF">N0V93_004292</name>
</gene>
<sequence length="383" mass="42242">MAPSKTVAKQGTAPQFEVDPDQALKASKALLAHIKKTASENAANATKKNLLDDADEEKPLSVAETPIWMTVTTKRHIHDSKKLQPSKIILPHPLNDDPEATICIIVADPQRYYKNLVASEEFSDSLRNRITRVIDIKHLQAKFKQYEAQRNLYSEHDIFLADDRIINRLPKALGKSFYKNTTKRPIPIVLQAKKPRENGTPGKKVKKNPEEVSCRPTAEVVGEIEKAIGAALVHLSPSSNTAVKVGYASLEPKALSENIVKAANEMANKFVPKTKNGVKSIFIKGPETVALPIWQDSELWLDATADVIANDSELAKAIEAKKEQANVGKKRKTLNSADEEPSAKKAKKEDVPEGDDDKLDKQIASRKTKLRSAKAKAKSALED</sequence>
<dbReference type="InterPro" id="IPR016095">
    <property type="entry name" value="Ribosomal_uL1_3-a/b-sand"/>
</dbReference>
<dbReference type="InterPro" id="IPR023674">
    <property type="entry name" value="Ribosomal_uL1-like"/>
</dbReference>
<evidence type="ECO:0000313" key="2">
    <source>
        <dbReference type="EMBL" id="KAJ4390694.1"/>
    </source>
</evidence>